<dbReference type="Proteomes" id="UP000242180">
    <property type="component" value="Unassembled WGS sequence"/>
</dbReference>
<evidence type="ECO:0000256" key="1">
    <source>
        <dbReference type="SAM" id="MobiDB-lite"/>
    </source>
</evidence>
<reference evidence="3 4" key="1">
    <citation type="submission" date="2016-07" db="EMBL/GenBank/DDBJ databases">
        <title>Pervasive Adenine N6-methylation of Active Genes in Fungi.</title>
        <authorList>
            <consortium name="DOE Joint Genome Institute"/>
            <person name="Mondo S.J."/>
            <person name="Dannebaum R.O."/>
            <person name="Kuo R.C."/>
            <person name="Labutti K."/>
            <person name="Haridas S."/>
            <person name="Kuo A."/>
            <person name="Salamov A."/>
            <person name="Ahrendt S.R."/>
            <person name="Lipzen A."/>
            <person name="Sullivan W."/>
            <person name="Andreopoulos W.B."/>
            <person name="Clum A."/>
            <person name="Lindquist E."/>
            <person name="Daum C."/>
            <person name="Ramamoorthy G.K."/>
            <person name="Gryganskyi A."/>
            <person name="Culley D."/>
            <person name="Magnuson J.K."/>
            <person name="James T.Y."/>
            <person name="O'Malley M.A."/>
            <person name="Stajich J.E."/>
            <person name="Spatafora J.W."/>
            <person name="Visel A."/>
            <person name="Grigoriev I.V."/>
        </authorList>
    </citation>
    <scope>NUCLEOTIDE SEQUENCE [LARGE SCALE GENOMIC DNA]</scope>
    <source>
        <strain evidence="3 4">NRRL 2496</strain>
    </source>
</reference>
<dbReference type="OMA" id="MDDETRP"/>
<organism evidence="3 4">
    <name type="scientific">Syncephalastrum racemosum</name>
    <name type="common">Filamentous fungus</name>
    <dbReference type="NCBI Taxonomy" id="13706"/>
    <lineage>
        <taxon>Eukaryota</taxon>
        <taxon>Fungi</taxon>
        <taxon>Fungi incertae sedis</taxon>
        <taxon>Mucoromycota</taxon>
        <taxon>Mucoromycotina</taxon>
        <taxon>Mucoromycetes</taxon>
        <taxon>Mucorales</taxon>
        <taxon>Syncephalastraceae</taxon>
        <taxon>Syncephalastrum</taxon>
    </lineage>
</organism>
<accession>A0A1X2H1E5</accession>
<dbReference type="InParanoid" id="A0A1X2H1E5"/>
<protein>
    <submittedName>
        <fullName evidence="3">Uncharacterized protein</fullName>
    </submittedName>
</protein>
<comment type="caution">
    <text evidence="3">The sequence shown here is derived from an EMBL/GenBank/DDBJ whole genome shotgun (WGS) entry which is preliminary data.</text>
</comment>
<feature type="transmembrane region" description="Helical" evidence="2">
    <location>
        <begin position="171"/>
        <end position="200"/>
    </location>
</feature>
<keyword evidence="2" id="KW-1133">Transmembrane helix</keyword>
<gene>
    <name evidence="3" type="ORF">BCR43DRAFT_527852</name>
</gene>
<keyword evidence="2" id="KW-0812">Transmembrane</keyword>
<evidence type="ECO:0000313" key="4">
    <source>
        <dbReference type="Proteomes" id="UP000242180"/>
    </source>
</evidence>
<keyword evidence="2" id="KW-0472">Membrane</keyword>
<feature type="transmembrane region" description="Helical" evidence="2">
    <location>
        <begin position="137"/>
        <end position="159"/>
    </location>
</feature>
<dbReference type="OrthoDB" id="2279810at2759"/>
<keyword evidence="4" id="KW-1185">Reference proteome</keyword>
<sequence>MAKQQQQLSTTVGLSLGFLGIVGLVVSLVSLVPVNVYNILLIVKAGVDLLQLCNYDLSPDAFLLAVFYAGSIVSSLITMTLVLVTCLRHSNKAFWLQAQRQHERDVESSSPTSSSSAAQDPTASAAVKARSVWFNRVGCFLFVGQMGWALFGTHLLFFMDINPAALRKSTLISVCILWLNYVIITLFSFILFCASFFIVLGSARKHRRRRHHHSARTAPPASSIASSSSGEEMQYQRGEETTPLLKATTTPLT</sequence>
<proteinExistence type="predicted"/>
<feature type="compositionally biased region" description="Low complexity" evidence="1">
    <location>
        <begin position="241"/>
        <end position="253"/>
    </location>
</feature>
<feature type="transmembrane region" description="Helical" evidence="2">
    <location>
        <begin position="12"/>
        <end position="41"/>
    </location>
</feature>
<evidence type="ECO:0000313" key="3">
    <source>
        <dbReference type="EMBL" id="ORY91250.1"/>
    </source>
</evidence>
<name>A0A1X2H1E5_SYNRA</name>
<dbReference type="EMBL" id="MCGN01000011">
    <property type="protein sequence ID" value="ORY91250.1"/>
    <property type="molecule type" value="Genomic_DNA"/>
</dbReference>
<feature type="region of interest" description="Disordered" evidence="1">
    <location>
        <begin position="209"/>
        <end position="253"/>
    </location>
</feature>
<feature type="compositionally biased region" description="Low complexity" evidence="1">
    <location>
        <begin position="216"/>
        <end position="229"/>
    </location>
</feature>
<evidence type="ECO:0000256" key="2">
    <source>
        <dbReference type="SAM" id="Phobius"/>
    </source>
</evidence>
<dbReference type="AlphaFoldDB" id="A0A1X2H1E5"/>
<feature type="transmembrane region" description="Helical" evidence="2">
    <location>
        <begin position="61"/>
        <end position="87"/>
    </location>
</feature>